<evidence type="ECO:0000256" key="4">
    <source>
        <dbReference type="ARBA" id="ARBA00022676"/>
    </source>
</evidence>
<evidence type="ECO:0000256" key="12">
    <source>
        <dbReference type="ARBA" id="ARBA00048647"/>
    </source>
</evidence>
<sequence length="217" mass="25277">MKIHSKSICPSLSKVLVAFLLVHANINAVTPQVHGSTIKPPKELAVWVVSHWGENLARVKYYHRLQPHLSVKVFGSHGERLCRDKTCMKATLSKYKFYLSFENSKYRDYITEKLWSNALWAGLVPVVLGTTRKNYEDFLPGDSFIHVDDFSSPAELAAYLHYLDQNDTAYQAYFNWRTKYVLHISFSVFNRICEICKHVPNLTAYKTYKSIKEWHWN</sequence>
<organism evidence="16 17">
    <name type="scientific">Eptatretus burgeri</name>
    <name type="common">Inshore hagfish</name>
    <dbReference type="NCBI Taxonomy" id="7764"/>
    <lineage>
        <taxon>Eukaryota</taxon>
        <taxon>Metazoa</taxon>
        <taxon>Chordata</taxon>
        <taxon>Craniata</taxon>
        <taxon>Vertebrata</taxon>
        <taxon>Cyclostomata</taxon>
        <taxon>Myxini</taxon>
        <taxon>Myxiniformes</taxon>
        <taxon>Myxinidae</taxon>
        <taxon>Eptatretinae</taxon>
        <taxon>Eptatretus</taxon>
    </lineage>
</organism>
<dbReference type="SUPFAM" id="SSF53756">
    <property type="entry name" value="UDP-Glycosyltransferase/glycogen phosphorylase"/>
    <property type="match status" value="1"/>
</dbReference>
<evidence type="ECO:0000256" key="1">
    <source>
        <dbReference type="ARBA" id="ARBA00004648"/>
    </source>
</evidence>
<dbReference type="Proteomes" id="UP000694388">
    <property type="component" value="Unplaced"/>
</dbReference>
<dbReference type="AlphaFoldDB" id="A0A8C4R3H4"/>
<dbReference type="EC" id="2.4.1.-" evidence="13"/>
<keyword evidence="4 13" id="KW-0328">Glycosyltransferase</keyword>
<evidence type="ECO:0000256" key="5">
    <source>
        <dbReference type="ARBA" id="ARBA00022679"/>
    </source>
</evidence>
<keyword evidence="6 13" id="KW-0812">Transmembrane</keyword>
<feature type="signal peptide" evidence="14">
    <location>
        <begin position="1"/>
        <end position="28"/>
    </location>
</feature>
<dbReference type="GO" id="GO:0032580">
    <property type="term" value="C:Golgi cisterna membrane"/>
    <property type="evidence" value="ECO:0007669"/>
    <property type="project" value="UniProtKB-SubCell"/>
</dbReference>
<evidence type="ECO:0000256" key="2">
    <source>
        <dbReference type="ARBA" id="ARBA00004922"/>
    </source>
</evidence>
<evidence type="ECO:0000256" key="10">
    <source>
        <dbReference type="ARBA" id="ARBA00023180"/>
    </source>
</evidence>
<dbReference type="Gene3D" id="3.40.50.11660">
    <property type="entry name" value="Glycosyl transferase family 10, C-terminal domain"/>
    <property type="match status" value="1"/>
</dbReference>
<dbReference type="InterPro" id="IPR038577">
    <property type="entry name" value="GT10-like_C_sf"/>
</dbReference>
<comment type="pathway">
    <text evidence="2">Protein modification; protein glycosylation.</text>
</comment>
<dbReference type="UniPathway" id="UPA00378"/>
<evidence type="ECO:0000259" key="15">
    <source>
        <dbReference type="Pfam" id="PF00852"/>
    </source>
</evidence>
<dbReference type="PANTHER" id="PTHR11929">
    <property type="entry name" value="ALPHA- 1,3 -FUCOSYLTRANSFERASE"/>
    <property type="match status" value="1"/>
</dbReference>
<accession>A0A8C4R3H4</accession>
<dbReference type="GeneTree" id="ENSGT00940000163125"/>
<evidence type="ECO:0000256" key="7">
    <source>
        <dbReference type="ARBA" id="ARBA00022968"/>
    </source>
</evidence>
<keyword evidence="8" id="KW-1133">Transmembrane helix</keyword>
<dbReference type="GO" id="GO:0046922">
    <property type="term" value="F:peptide-O-fucosyltransferase activity"/>
    <property type="evidence" value="ECO:0007669"/>
    <property type="project" value="UniProtKB-EC"/>
</dbReference>
<reference evidence="16" key="1">
    <citation type="submission" date="2025-08" db="UniProtKB">
        <authorList>
            <consortium name="Ensembl"/>
        </authorList>
    </citation>
    <scope>IDENTIFICATION</scope>
</reference>
<keyword evidence="17" id="KW-1185">Reference proteome</keyword>
<dbReference type="InterPro" id="IPR001503">
    <property type="entry name" value="Glyco_trans_10"/>
</dbReference>
<feature type="domain" description="Fucosyltransferase C-terminal" evidence="15">
    <location>
        <begin position="42"/>
        <end position="214"/>
    </location>
</feature>
<keyword evidence="9" id="KW-0472">Membrane</keyword>
<dbReference type="FunFam" id="3.40.50.11660:FF:000002">
    <property type="entry name" value="Alpha-(1,3)-fucosyltransferase"/>
    <property type="match status" value="1"/>
</dbReference>
<dbReference type="OMA" id="INKWWKG"/>
<dbReference type="GO" id="GO:0046920">
    <property type="term" value="F:alpha-(1-&gt;3)-fucosyltransferase activity"/>
    <property type="evidence" value="ECO:0007669"/>
    <property type="project" value="TreeGrafter"/>
</dbReference>
<feature type="chain" id="PRO_5034129989" description="Fucosyltransferase" evidence="14">
    <location>
        <begin position="29"/>
        <end position="217"/>
    </location>
</feature>
<evidence type="ECO:0000256" key="13">
    <source>
        <dbReference type="RuleBase" id="RU003832"/>
    </source>
</evidence>
<keyword evidence="13" id="KW-0333">Golgi apparatus</keyword>
<dbReference type="Pfam" id="PF00852">
    <property type="entry name" value="Glyco_transf_10"/>
    <property type="match status" value="1"/>
</dbReference>
<dbReference type="PANTHER" id="PTHR11929:SF145">
    <property type="entry name" value="ALPHA-(1,3)-FUCOSYLTRANSFERASE FUT-1"/>
    <property type="match status" value="1"/>
</dbReference>
<name>A0A8C4R3H4_EPTBU</name>
<proteinExistence type="inferred from homology"/>
<evidence type="ECO:0000313" key="16">
    <source>
        <dbReference type="Ensembl" id="ENSEBUP00000023576.1"/>
    </source>
</evidence>
<evidence type="ECO:0000313" key="17">
    <source>
        <dbReference type="Proteomes" id="UP000694388"/>
    </source>
</evidence>
<keyword evidence="10" id="KW-0325">Glycoprotein</keyword>
<keyword evidence="5 13" id="KW-0808">Transferase</keyword>
<evidence type="ECO:0000256" key="14">
    <source>
        <dbReference type="SAM" id="SignalP"/>
    </source>
</evidence>
<comment type="catalytic activity">
    <reaction evidence="11">
        <text>L-threonyl-[protein] + GDP-beta-L-fucose = 3-O-(alpha-L-fucosyl)-L-threonyl-[protein] + GDP + H(+)</text>
        <dbReference type="Rhea" id="RHEA:70491"/>
        <dbReference type="Rhea" id="RHEA-COMP:11060"/>
        <dbReference type="Rhea" id="RHEA-COMP:17915"/>
        <dbReference type="ChEBI" id="CHEBI:15378"/>
        <dbReference type="ChEBI" id="CHEBI:30013"/>
        <dbReference type="ChEBI" id="CHEBI:57273"/>
        <dbReference type="ChEBI" id="CHEBI:58189"/>
        <dbReference type="ChEBI" id="CHEBI:189631"/>
        <dbReference type="EC" id="2.4.1.221"/>
    </reaction>
    <physiologicalReaction direction="left-to-right" evidence="11">
        <dbReference type="Rhea" id="RHEA:70492"/>
    </physiologicalReaction>
</comment>
<reference evidence="16" key="2">
    <citation type="submission" date="2025-09" db="UniProtKB">
        <authorList>
            <consortium name="Ensembl"/>
        </authorList>
    </citation>
    <scope>IDENTIFICATION</scope>
</reference>
<comment type="similarity">
    <text evidence="3 13">Belongs to the glycosyltransferase 10 family.</text>
</comment>
<keyword evidence="14" id="KW-0732">Signal</keyword>
<comment type="subcellular location">
    <subcellularLocation>
        <location evidence="1">Endoplasmic reticulum membrane</location>
        <topology evidence="1">Single-pass type II membrane protein</topology>
    </subcellularLocation>
    <subcellularLocation>
        <location evidence="13">Golgi apparatus</location>
        <location evidence="13">Golgi stack membrane</location>
        <topology evidence="13">Single-pass type II membrane protein</topology>
    </subcellularLocation>
</comment>
<evidence type="ECO:0000256" key="8">
    <source>
        <dbReference type="ARBA" id="ARBA00022989"/>
    </source>
</evidence>
<dbReference type="InterPro" id="IPR055270">
    <property type="entry name" value="Glyco_tran_10_C"/>
</dbReference>
<evidence type="ECO:0000256" key="11">
    <source>
        <dbReference type="ARBA" id="ARBA00047273"/>
    </source>
</evidence>
<dbReference type="GO" id="GO:0005789">
    <property type="term" value="C:endoplasmic reticulum membrane"/>
    <property type="evidence" value="ECO:0007669"/>
    <property type="project" value="UniProtKB-SubCell"/>
</dbReference>
<protein>
    <recommendedName>
        <fullName evidence="13">Fucosyltransferase</fullName>
        <ecNumber evidence="13">2.4.1.-</ecNumber>
    </recommendedName>
</protein>
<comment type="catalytic activity">
    <reaction evidence="12">
        <text>L-seryl-[protein] + GDP-beta-L-fucose = 3-O-(alpha-L-fucosyl)-L-seryl-[protein] + GDP + H(+)</text>
        <dbReference type="Rhea" id="RHEA:63644"/>
        <dbReference type="Rhea" id="RHEA-COMP:9863"/>
        <dbReference type="Rhea" id="RHEA-COMP:17914"/>
        <dbReference type="ChEBI" id="CHEBI:15378"/>
        <dbReference type="ChEBI" id="CHEBI:29999"/>
        <dbReference type="ChEBI" id="CHEBI:57273"/>
        <dbReference type="ChEBI" id="CHEBI:58189"/>
        <dbReference type="ChEBI" id="CHEBI:189632"/>
        <dbReference type="EC" id="2.4.1.221"/>
    </reaction>
    <physiologicalReaction direction="left-to-right" evidence="12">
        <dbReference type="Rhea" id="RHEA:63645"/>
    </physiologicalReaction>
</comment>
<evidence type="ECO:0000256" key="9">
    <source>
        <dbReference type="ARBA" id="ARBA00023136"/>
    </source>
</evidence>
<keyword evidence="7" id="KW-0735">Signal-anchor</keyword>
<dbReference type="Ensembl" id="ENSEBUT00000024152.1">
    <property type="protein sequence ID" value="ENSEBUP00000023576.1"/>
    <property type="gene ID" value="ENSEBUG00000014528.1"/>
</dbReference>
<evidence type="ECO:0000256" key="3">
    <source>
        <dbReference type="ARBA" id="ARBA00008919"/>
    </source>
</evidence>
<evidence type="ECO:0000256" key="6">
    <source>
        <dbReference type="ARBA" id="ARBA00022692"/>
    </source>
</evidence>